<evidence type="ECO:0000256" key="1">
    <source>
        <dbReference type="SAM" id="MobiDB-lite"/>
    </source>
</evidence>
<dbReference type="Proteomes" id="UP001605036">
    <property type="component" value="Unassembled WGS sequence"/>
</dbReference>
<name>A0ABD1YPG6_9MARC</name>
<dbReference type="AlphaFoldDB" id="A0ABD1YPG6"/>
<feature type="compositionally biased region" description="Pro residues" evidence="1">
    <location>
        <begin position="9"/>
        <end position="21"/>
    </location>
</feature>
<comment type="caution">
    <text evidence="2">The sequence shown here is derived from an EMBL/GenBank/DDBJ whole genome shotgun (WGS) entry which is preliminary data.</text>
</comment>
<sequence>MLVTVPPSRTIPPAAPGPSFPEIPGEVKASTAGAITERSHRPTAALLKMLPSKWPKPVCNRPWVHQVVICGHLGSARSVRSVWPRKRVVLHTVRFCSAHYQDMGNGNRKAESYVNGDTY</sequence>
<keyword evidence="3" id="KW-1185">Reference proteome</keyword>
<gene>
    <name evidence="2" type="ORF">R1flu_017010</name>
</gene>
<reference evidence="2 3" key="1">
    <citation type="submission" date="2024-09" db="EMBL/GenBank/DDBJ databases">
        <title>Chromosome-scale assembly of Riccia fluitans.</title>
        <authorList>
            <person name="Paukszto L."/>
            <person name="Sawicki J."/>
            <person name="Karawczyk K."/>
            <person name="Piernik-Szablinska J."/>
            <person name="Szczecinska M."/>
            <person name="Mazdziarz M."/>
        </authorList>
    </citation>
    <scope>NUCLEOTIDE SEQUENCE [LARGE SCALE GENOMIC DNA]</scope>
    <source>
        <strain evidence="2">Rf_01</strain>
        <tissue evidence="2">Aerial parts of the thallus</tissue>
    </source>
</reference>
<accession>A0ABD1YPG6</accession>
<protein>
    <submittedName>
        <fullName evidence="2">Uncharacterized protein</fullName>
    </submittedName>
</protein>
<evidence type="ECO:0000313" key="2">
    <source>
        <dbReference type="EMBL" id="KAL2632324.1"/>
    </source>
</evidence>
<evidence type="ECO:0000313" key="3">
    <source>
        <dbReference type="Proteomes" id="UP001605036"/>
    </source>
</evidence>
<proteinExistence type="predicted"/>
<organism evidence="2 3">
    <name type="scientific">Riccia fluitans</name>
    <dbReference type="NCBI Taxonomy" id="41844"/>
    <lineage>
        <taxon>Eukaryota</taxon>
        <taxon>Viridiplantae</taxon>
        <taxon>Streptophyta</taxon>
        <taxon>Embryophyta</taxon>
        <taxon>Marchantiophyta</taxon>
        <taxon>Marchantiopsida</taxon>
        <taxon>Marchantiidae</taxon>
        <taxon>Marchantiales</taxon>
        <taxon>Ricciaceae</taxon>
        <taxon>Riccia</taxon>
    </lineage>
</organism>
<feature type="region of interest" description="Disordered" evidence="1">
    <location>
        <begin position="1"/>
        <end position="24"/>
    </location>
</feature>
<dbReference type="EMBL" id="JBHFFA010000004">
    <property type="protein sequence ID" value="KAL2632324.1"/>
    <property type="molecule type" value="Genomic_DNA"/>
</dbReference>